<comment type="subcellular location">
    <subcellularLocation>
        <location evidence="1">Membrane</location>
        <topology evidence="1">Multi-pass membrane protein</topology>
    </subcellularLocation>
</comment>
<evidence type="ECO:0000256" key="3">
    <source>
        <dbReference type="ARBA" id="ARBA00022989"/>
    </source>
</evidence>
<dbReference type="RefSeq" id="WP_112232231.1">
    <property type="nucleotide sequence ID" value="NZ_QLTT01000015.1"/>
</dbReference>
<dbReference type="InterPro" id="IPR013525">
    <property type="entry name" value="ABC2_TM"/>
</dbReference>
<feature type="transmembrane region" description="Helical" evidence="5">
    <location>
        <begin position="109"/>
        <end position="128"/>
    </location>
</feature>
<dbReference type="PANTHER" id="PTHR43229">
    <property type="entry name" value="NODULATION PROTEIN J"/>
    <property type="match status" value="1"/>
</dbReference>
<accession>A0ABX9DZ37</accession>
<reference evidence="7 8" key="1">
    <citation type="submission" date="2018-06" db="EMBL/GenBank/DDBJ databases">
        <title>Genomic Encyclopedia of Type Strains, Phase IV (KMG-IV): sequencing the most valuable type-strain genomes for metagenomic binning, comparative biology and taxonomic classification.</title>
        <authorList>
            <person name="Goeker M."/>
        </authorList>
    </citation>
    <scope>NUCLEOTIDE SEQUENCE [LARGE SCALE GENOMIC DNA]</scope>
    <source>
        <strain evidence="7 8">DSM 45479</strain>
    </source>
</reference>
<protein>
    <submittedName>
        <fullName evidence="7">ABC-2 type transport system permease protein</fullName>
    </submittedName>
</protein>
<evidence type="ECO:0000256" key="4">
    <source>
        <dbReference type="ARBA" id="ARBA00023136"/>
    </source>
</evidence>
<dbReference type="InterPro" id="IPR051784">
    <property type="entry name" value="Nod_factor_ABC_transporter"/>
</dbReference>
<feature type="transmembrane region" description="Helical" evidence="5">
    <location>
        <begin position="58"/>
        <end position="80"/>
    </location>
</feature>
<dbReference type="PANTHER" id="PTHR43229:SF2">
    <property type="entry name" value="NODULATION PROTEIN J"/>
    <property type="match status" value="1"/>
</dbReference>
<feature type="transmembrane region" description="Helical" evidence="5">
    <location>
        <begin position="28"/>
        <end position="46"/>
    </location>
</feature>
<feature type="transmembrane region" description="Helical" evidence="5">
    <location>
        <begin position="175"/>
        <end position="193"/>
    </location>
</feature>
<dbReference type="EMBL" id="QLTT01000015">
    <property type="protein sequence ID" value="RAS59255.1"/>
    <property type="molecule type" value="Genomic_DNA"/>
</dbReference>
<evidence type="ECO:0000313" key="7">
    <source>
        <dbReference type="EMBL" id="RAS59255.1"/>
    </source>
</evidence>
<feature type="transmembrane region" description="Helical" evidence="5">
    <location>
        <begin position="229"/>
        <end position="248"/>
    </location>
</feature>
<gene>
    <name evidence="7" type="ORF">C8D87_115115</name>
</gene>
<proteinExistence type="predicted"/>
<evidence type="ECO:0000256" key="1">
    <source>
        <dbReference type="ARBA" id="ARBA00004141"/>
    </source>
</evidence>
<keyword evidence="2 5" id="KW-0812">Transmembrane</keyword>
<name>A0ABX9DZ37_9PSEU</name>
<feature type="domain" description="ABC-2 type transporter transmembrane" evidence="6">
    <location>
        <begin position="24"/>
        <end position="216"/>
    </location>
</feature>
<evidence type="ECO:0000313" key="8">
    <source>
        <dbReference type="Proteomes" id="UP000248714"/>
    </source>
</evidence>
<dbReference type="Proteomes" id="UP000248714">
    <property type="component" value="Unassembled WGS sequence"/>
</dbReference>
<dbReference type="Pfam" id="PF01061">
    <property type="entry name" value="ABC2_membrane"/>
    <property type="match status" value="1"/>
</dbReference>
<evidence type="ECO:0000256" key="5">
    <source>
        <dbReference type="SAM" id="Phobius"/>
    </source>
</evidence>
<keyword evidence="8" id="KW-1185">Reference proteome</keyword>
<sequence>MRNTARVLRYAFASAMADLRATYTWKSWGLAWLLRMLFQVTLFAFIGKLIGDPRVVEYLVIGNSVFITADVVMLVCASTSWERMSGTLPLLVASPAAPFTVFTGRSAQWLLDGLACSTISLLVLPPFLGVQLPLGTRLAVVPLIAVIAVSVYFFGLVLGGLALRAMAARNLIGRVGSIGLMLLTGVQVPVSFWPTPLESLAQLLPLTHGLGAVRAALGNGSASDVLRGIALEVVVGVGWALVAAFTYWRLTASGRRDGTIEFGG</sequence>
<organism evidence="7 8">
    <name type="scientific">Lentzea atacamensis</name>
    <dbReference type="NCBI Taxonomy" id="531938"/>
    <lineage>
        <taxon>Bacteria</taxon>
        <taxon>Bacillati</taxon>
        <taxon>Actinomycetota</taxon>
        <taxon>Actinomycetes</taxon>
        <taxon>Pseudonocardiales</taxon>
        <taxon>Pseudonocardiaceae</taxon>
        <taxon>Lentzea</taxon>
    </lineage>
</organism>
<keyword evidence="3 5" id="KW-1133">Transmembrane helix</keyword>
<feature type="transmembrane region" description="Helical" evidence="5">
    <location>
        <begin position="140"/>
        <end position="163"/>
    </location>
</feature>
<comment type="caution">
    <text evidence="7">The sequence shown here is derived from an EMBL/GenBank/DDBJ whole genome shotgun (WGS) entry which is preliminary data.</text>
</comment>
<keyword evidence="4 5" id="KW-0472">Membrane</keyword>
<evidence type="ECO:0000256" key="2">
    <source>
        <dbReference type="ARBA" id="ARBA00022692"/>
    </source>
</evidence>
<evidence type="ECO:0000259" key="6">
    <source>
        <dbReference type="Pfam" id="PF01061"/>
    </source>
</evidence>